<keyword evidence="4" id="KW-1185">Reference proteome</keyword>
<feature type="transmembrane region" description="Helical" evidence="1">
    <location>
        <begin position="92"/>
        <end position="112"/>
    </location>
</feature>
<keyword evidence="3" id="KW-0012">Acyltransferase</keyword>
<proteinExistence type="predicted"/>
<accession>A0A939JFC2</accession>
<dbReference type="AlphaFoldDB" id="A0A939JFC2"/>
<dbReference type="InterPro" id="IPR002656">
    <property type="entry name" value="Acyl_transf_3_dom"/>
</dbReference>
<protein>
    <submittedName>
        <fullName evidence="3">Acyltransferase family protein</fullName>
    </submittedName>
</protein>
<dbReference type="InterPro" id="IPR052734">
    <property type="entry name" value="Nod_factor_acetyltransferase"/>
</dbReference>
<sequence length="361" mass="40237">MATLIPQTRHEAAVAATPSSRPSAPRRDPFFDNAKYLAIVLVAIGHSWEPLPGGGRVVESLYTLVYAFHMPVFIIIAGYFSRSFDLRRERVWRLFATLVVPYAVFEVAYTLFQRAFKDPSFPLTPADPYWLLWFLPALLLWRLTTPFWQTVRWPVPLSLAVAALATATVGIGGDLQLQRVLQFLPFFVLGLHLRPAHFALVRRWSVRIVAVPVCALALGVSYWAAPRMTASWFFHNSSAQDLGFRAWTGPVMTLALFGCALVLSACFLSWVPGRRLWISGLGAGTIYGYLLHGFVIRGAKYAGWYDRSVLTTPLGEIAVTLAAATVVTLLCTPPVRRVFRCVVEPRMRWAARRQDAGAVSA</sequence>
<dbReference type="PANTHER" id="PTHR37312:SF1">
    <property type="entry name" value="MEMBRANE-BOUND ACYLTRANSFERASE YKRP-RELATED"/>
    <property type="match status" value="1"/>
</dbReference>
<feature type="transmembrane region" description="Helical" evidence="1">
    <location>
        <begin position="244"/>
        <end position="269"/>
    </location>
</feature>
<feature type="transmembrane region" description="Helical" evidence="1">
    <location>
        <begin position="128"/>
        <end position="144"/>
    </location>
</feature>
<feature type="transmembrane region" description="Helical" evidence="1">
    <location>
        <begin position="276"/>
        <end position="297"/>
    </location>
</feature>
<keyword evidence="3" id="KW-0808">Transferase</keyword>
<feature type="transmembrane region" description="Helical" evidence="1">
    <location>
        <begin position="205"/>
        <end position="224"/>
    </location>
</feature>
<keyword evidence="1" id="KW-0472">Membrane</keyword>
<evidence type="ECO:0000256" key="1">
    <source>
        <dbReference type="SAM" id="Phobius"/>
    </source>
</evidence>
<evidence type="ECO:0000259" key="2">
    <source>
        <dbReference type="Pfam" id="PF01757"/>
    </source>
</evidence>
<reference evidence="3" key="1">
    <citation type="submission" date="2021-03" db="EMBL/GenBank/DDBJ databases">
        <title>Streptomyces poriferae sp. nov., a novel marine sponge-derived Actinobacteria species with anti-MRSA activity.</title>
        <authorList>
            <person name="Sandoval-Powers M."/>
            <person name="Kralova S."/>
            <person name="Nguyen G.-S."/>
            <person name="Fawwal D."/>
            <person name="Degnes K."/>
            <person name="Klinkenberg G."/>
            <person name="Sletta H."/>
            <person name="Wentzel A."/>
            <person name="Liles M.R."/>
        </authorList>
    </citation>
    <scope>NUCLEOTIDE SEQUENCE</scope>
    <source>
        <strain evidence="3">DSM 41794</strain>
    </source>
</reference>
<keyword evidence="1" id="KW-1133">Transmembrane helix</keyword>
<dbReference type="GO" id="GO:0016747">
    <property type="term" value="F:acyltransferase activity, transferring groups other than amino-acyl groups"/>
    <property type="evidence" value="ECO:0007669"/>
    <property type="project" value="InterPro"/>
</dbReference>
<feature type="transmembrane region" description="Helical" evidence="1">
    <location>
        <begin position="60"/>
        <end position="80"/>
    </location>
</feature>
<dbReference type="RefSeq" id="WP_206963387.1">
    <property type="nucleotide sequence ID" value="NZ_BAAAJJ010000002.1"/>
</dbReference>
<dbReference type="EMBL" id="JAFLRJ010000176">
    <property type="protein sequence ID" value="MBO0513976.1"/>
    <property type="molecule type" value="Genomic_DNA"/>
</dbReference>
<gene>
    <name evidence="3" type="ORF">J0695_19545</name>
</gene>
<comment type="caution">
    <text evidence="3">The sequence shown here is derived from an EMBL/GenBank/DDBJ whole genome shotgun (WGS) entry which is preliminary data.</text>
</comment>
<feature type="transmembrane region" description="Helical" evidence="1">
    <location>
        <begin position="317"/>
        <end position="339"/>
    </location>
</feature>
<dbReference type="PANTHER" id="PTHR37312">
    <property type="entry name" value="MEMBRANE-BOUND ACYLTRANSFERASE YKRP-RELATED"/>
    <property type="match status" value="1"/>
</dbReference>
<dbReference type="Pfam" id="PF01757">
    <property type="entry name" value="Acyl_transf_3"/>
    <property type="match status" value="1"/>
</dbReference>
<evidence type="ECO:0000313" key="4">
    <source>
        <dbReference type="Proteomes" id="UP000664167"/>
    </source>
</evidence>
<keyword evidence="1" id="KW-0812">Transmembrane</keyword>
<feature type="domain" description="Acyltransferase 3" evidence="2">
    <location>
        <begin position="29"/>
        <end position="331"/>
    </location>
</feature>
<name>A0A939JFC2_9ACTN</name>
<dbReference type="Proteomes" id="UP000664167">
    <property type="component" value="Unassembled WGS sequence"/>
</dbReference>
<organism evidence="3 4">
    <name type="scientific">Streptomyces beijiangensis</name>
    <dbReference type="NCBI Taxonomy" id="163361"/>
    <lineage>
        <taxon>Bacteria</taxon>
        <taxon>Bacillati</taxon>
        <taxon>Actinomycetota</taxon>
        <taxon>Actinomycetes</taxon>
        <taxon>Kitasatosporales</taxon>
        <taxon>Streptomycetaceae</taxon>
        <taxon>Streptomyces</taxon>
    </lineage>
</organism>
<feature type="transmembrane region" description="Helical" evidence="1">
    <location>
        <begin position="30"/>
        <end position="48"/>
    </location>
</feature>
<evidence type="ECO:0000313" key="3">
    <source>
        <dbReference type="EMBL" id="MBO0513976.1"/>
    </source>
</evidence>